<proteinExistence type="predicted"/>
<feature type="compositionally biased region" description="Basic and acidic residues" evidence="1">
    <location>
        <begin position="489"/>
        <end position="503"/>
    </location>
</feature>
<feature type="compositionally biased region" description="Polar residues" evidence="1">
    <location>
        <begin position="528"/>
        <end position="551"/>
    </location>
</feature>
<reference evidence="3" key="1">
    <citation type="journal article" date="2020" name="New Phytol.">
        <title>Comparative genomics reveals dynamic genome evolution in host specialist ectomycorrhizal fungi.</title>
        <authorList>
            <person name="Lofgren L.A."/>
            <person name="Nguyen N.H."/>
            <person name="Vilgalys R."/>
            <person name="Ruytinx J."/>
            <person name="Liao H.L."/>
            <person name="Branco S."/>
            <person name="Kuo A."/>
            <person name="LaButti K."/>
            <person name="Lipzen A."/>
            <person name="Andreopoulos W."/>
            <person name="Pangilinan J."/>
            <person name="Riley R."/>
            <person name="Hundley H."/>
            <person name="Na H."/>
            <person name="Barry K."/>
            <person name="Grigoriev I.V."/>
            <person name="Stajich J.E."/>
            <person name="Kennedy P.G."/>
        </authorList>
    </citation>
    <scope>NUCLEOTIDE SEQUENCE</scope>
    <source>
        <strain evidence="3">S12</strain>
    </source>
</reference>
<dbReference type="CDD" id="cd22249">
    <property type="entry name" value="UDM1_RNF168_RNF169-like"/>
    <property type="match status" value="1"/>
</dbReference>
<evidence type="ECO:0000256" key="2">
    <source>
        <dbReference type="SAM" id="SignalP"/>
    </source>
</evidence>
<feature type="compositionally biased region" description="Basic and acidic residues" evidence="1">
    <location>
        <begin position="150"/>
        <end position="202"/>
    </location>
</feature>
<feature type="compositionally biased region" description="Polar residues" evidence="1">
    <location>
        <begin position="117"/>
        <end position="148"/>
    </location>
</feature>
<feature type="compositionally biased region" description="Basic and acidic residues" evidence="1">
    <location>
        <begin position="440"/>
        <end position="463"/>
    </location>
</feature>
<feature type="compositionally biased region" description="Polar residues" evidence="1">
    <location>
        <begin position="559"/>
        <end position="574"/>
    </location>
</feature>
<organism evidence="3 4">
    <name type="scientific">Suillus plorans</name>
    <dbReference type="NCBI Taxonomy" id="116603"/>
    <lineage>
        <taxon>Eukaryota</taxon>
        <taxon>Fungi</taxon>
        <taxon>Dikarya</taxon>
        <taxon>Basidiomycota</taxon>
        <taxon>Agaricomycotina</taxon>
        <taxon>Agaricomycetes</taxon>
        <taxon>Agaricomycetidae</taxon>
        <taxon>Boletales</taxon>
        <taxon>Suillineae</taxon>
        <taxon>Suillaceae</taxon>
        <taxon>Suillus</taxon>
    </lineage>
</organism>
<dbReference type="Proteomes" id="UP000719766">
    <property type="component" value="Unassembled WGS sequence"/>
</dbReference>
<dbReference type="GeneID" id="64604807"/>
<keyword evidence="4" id="KW-1185">Reference proteome</keyword>
<feature type="compositionally biased region" description="Polar residues" evidence="1">
    <location>
        <begin position="68"/>
        <end position="83"/>
    </location>
</feature>
<keyword evidence="2" id="KW-0732">Signal</keyword>
<comment type="caution">
    <text evidence="3">The sequence shown here is derived from an EMBL/GenBank/DDBJ whole genome shotgun (WGS) entry which is preliminary data.</text>
</comment>
<accession>A0A9P7J533</accession>
<name>A0A9P7J533_9AGAM</name>
<sequence>MPHVDGSAPVSSLFLILLLVPFSRTGSWLFTKWPLEDEKTVFMTIVTNSGLQRSLLTATTTNAVIVNLPSNTKGYPPTASSRRPQPEPIDSRSHRRHAPTPKSSYEQVSGTEDVARSSRQTYSSRPVQPQTTANSTTPSTNWLSSAQDIYSKRSKDRDQERERHREMEKERDRERASAELERHRERHRSEQHREKEKADRKREQSRHRREKKIESDSEGLVYSDKASISGREAYQPSIRESITGHRRHRTEDGVSSARRPHADSSHNQTSAVHTQSTGPQQEVVTQSNTTGLGSNPPPAPRVMPVYLPHKPSKPHHERHTSLAMQGAQSGSDTERASLKHRIERNHSGGPVQRGDGYQTSAVRERQGQDAPLGPREDAKSKSEYTSTQGTYYDSRQPLKPTSIHTVDIPLITPGFNSSPLPHESRGHVGTIPVLVAGEGPADRQAHDVLYKSHSPLHQDELHGAGHPHASSLASAVKPSHGRSQSSEVPRSRPEQPQLERSRTDPVAIDVSHGRHHRPEDLTPLRHPQISTPVENQPSQPRTHKTSLSNPPAVSGPRPQRSSSVADHQNESTRPMPSLGPVASSQSHVTSSPAHKTNSSPPKIGSGYGSLPSACPTPMSSQTPLASGTQGNNTTIIQRPPSTPPAHSTSMNTSQTMMMASQPSRAPRTSLDRPEPHVVAPRMTTAQTSNGSTVKSSWVVQTAQQLKDGYAAREEKHSGPNSSHHQVDPPAVSHPQLREVLSQDSHYTTPRSAPTPNSSLRSSPYGTPKDVYVAGTLRRSPESSPKVKLPRRRLL</sequence>
<feature type="compositionally biased region" description="Low complexity" evidence="1">
    <location>
        <begin position="647"/>
        <end position="660"/>
    </location>
</feature>
<feature type="compositionally biased region" description="Polar residues" evidence="1">
    <location>
        <begin position="683"/>
        <end position="704"/>
    </location>
</feature>
<feature type="compositionally biased region" description="Polar residues" evidence="1">
    <location>
        <begin position="101"/>
        <end position="110"/>
    </location>
</feature>
<dbReference type="AlphaFoldDB" id="A0A9P7J533"/>
<feature type="compositionally biased region" description="Polar residues" evidence="1">
    <location>
        <begin position="322"/>
        <end position="331"/>
    </location>
</feature>
<feature type="compositionally biased region" description="Polar residues" evidence="1">
    <location>
        <begin position="582"/>
        <end position="600"/>
    </location>
</feature>
<dbReference type="RefSeq" id="XP_041165962.1">
    <property type="nucleotide sequence ID" value="XM_041311043.1"/>
</dbReference>
<feature type="compositionally biased region" description="Polar residues" evidence="1">
    <location>
        <begin position="383"/>
        <end position="393"/>
    </location>
</feature>
<feature type="compositionally biased region" description="Polar residues" evidence="1">
    <location>
        <begin position="617"/>
        <end position="636"/>
    </location>
</feature>
<feature type="region of interest" description="Disordered" evidence="1">
    <location>
        <begin position="68"/>
        <end position="794"/>
    </location>
</feature>
<feature type="compositionally biased region" description="Polar residues" evidence="1">
    <location>
        <begin position="741"/>
        <end position="764"/>
    </location>
</feature>
<feature type="chain" id="PRO_5040221447" evidence="2">
    <location>
        <begin position="26"/>
        <end position="794"/>
    </location>
</feature>
<gene>
    <name evidence="3" type="ORF">HD556DRAFT_595767</name>
</gene>
<dbReference type="EMBL" id="JABBWE010000004">
    <property type="protein sequence ID" value="KAG1803616.1"/>
    <property type="molecule type" value="Genomic_DNA"/>
</dbReference>
<evidence type="ECO:0000313" key="4">
    <source>
        <dbReference type="Proteomes" id="UP000719766"/>
    </source>
</evidence>
<dbReference type="OrthoDB" id="2656226at2759"/>
<feature type="compositionally biased region" description="Polar residues" evidence="1">
    <location>
        <begin position="265"/>
        <end position="293"/>
    </location>
</feature>
<protein>
    <submittedName>
        <fullName evidence="3">Uncharacterized protein</fullName>
    </submittedName>
</protein>
<evidence type="ECO:0000256" key="1">
    <source>
        <dbReference type="SAM" id="MobiDB-lite"/>
    </source>
</evidence>
<evidence type="ECO:0000313" key="3">
    <source>
        <dbReference type="EMBL" id="KAG1803616.1"/>
    </source>
</evidence>
<feature type="signal peptide" evidence="2">
    <location>
        <begin position="1"/>
        <end position="25"/>
    </location>
</feature>